<evidence type="ECO:0000256" key="2">
    <source>
        <dbReference type="SAM" id="MobiDB-lite"/>
    </source>
</evidence>
<organism evidence="4 5">
    <name type="scientific">Rhodonia placenta</name>
    <dbReference type="NCBI Taxonomy" id="104341"/>
    <lineage>
        <taxon>Eukaryota</taxon>
        <taxon>Fungi</taxon>
        <taxon>Dikarya</taxon>
        <taxon>Basidiomycota</taxon>
        <taxon>Agaricomycotina</taxon>
        <taxon>Agaricomycetes</taxon>
        <taxon>Polyporales</taxon>
        <taxon>Adustoporiaceae</taxon>
        <taxon>Rhodonia</taxon>
    </lineage>
</organism>
<feature type="domain" description="Cytidyltransferase-like" evidence="3">
    <location>
        <begin position="85"/>
        <end position="190"/>
    </location>
</feature>
<accession>A0A8H7U6A2</accession>
<dbReference type="InterPro" id="IPR004821">
    <property type="entry name" value="Cyt_trans-like"/>
</dbReference>
<reference evidence="4" key="2">
    <citation type="journal article" name="Front. Microbiol.">
        <title>Degradative Capacity of Two Strains of Rhodonia placenta: From Phenotype to Genotype.</title>
        <authorList>
            <person name="Kolle M."/>
            <person name="Horta M.A.C."/>
            <person name="Nowrousian M."/>
            <person name="Ohm R.A."/>
            <person name="Benz J.P."/>
            <person name="Pilgard A."/>
        </authorList>
    </citation>
    <scope>NUCLEOTIDE SEQUENCE</scope>
    <source>
        <strain evidence="4">FPRL280</strain>
    </source>
</reference>
<sequence length="283" mass="32021">MLSGDDLSDYDVISDGHRSLESSIADLSHVDVEAADIHEPPPPPAARDRFDTVSLSADDIQKYVRKAVPSIPGRRWSGDGTVRVYVDGIFDPFQARDALQLRQAKLSFPCVHLMVGVFVDELCESHQTPIIWPHVDRCEVLRHCRWVDEVVPDAPWMLDDKFLRAKRIDYVAIDEGSTVNPAYDADRLRGYDLVKSLRMYRLYLRPLRTLKRFSLTGRAIPIKRTTVLTPIEPRGLSVFMESANGTLRGAMPARARPRFSVDEPDPDPFEEPRTDEFGTGYGI</sequence>
<dbReference type="EC" id="2.7.7.15" evidence="1"/>
<dbReference type="EMBL" id="JADOXO010000009">
    <property type="protein sequence ID" value="KAF9820622.1"/>
    <property type="molecule type" value="Genomic_DNA"/>
</dbReference>
<dbReference type="Proteomes" id="UP000639403">
    <property type="component" value="Unassembled WGS sequence"/>
</dbReference>
<evidence type="ECO:0000313" key="5">
    <source>
        <dbReference type="Proteomes" id="UP000639403"/>
    </source>
</evidence>
<dbReference type="Gene3D" id="3.40.50.620">
    <property type="entry name" value="HUPs"/>
    <property type="match status" value="1"/>
</dbReference>
<dbReference type="PANTHER" id="PTHR10739:SF13">
    <property type="entry name" value="CHOLINE-PHOSPHATE CYTIDYLYLTRANSFERASE"/>
    <property type="match status" value="1"/>
</dbReference>
<feature type="region of interest" description="Disordered" evidence="2">
    <location>
        <begin position="257"/>
        <end position="283"/>
    </location>
</feature>
<dbReference type="InterPro" id="IPR045049">
    <property type="entry name" value="Pcy1-like"/>
</dbReference>
<dbReference type="Pfam" id="PF01467">
    <property type="entry name" value="CTP_transf_like"/>
    <property type="match status" value="1"/>
</dbReference>
<evidence type="ECO:0000313" key="4">
    <source>
        <dbReference type="EMBL" id="KAF9820622.1"/>
    </source>
</evidence>
<dbReference type="AlphaFoldDB" id="A0A8H7U6A2"/>
<name>A0A8H7U6A2_9APHY</name>
<evidence type="ECO:0000256" key="1">
    <source>
        <dbReference type="ARBA" id="ARBA00026101"/>
    </source>
</evidence>
<gene>
    <name evidence="4" type="ORF">IEO21_01325</name>
</gene>
<evidence type="ECO:0000259" key="3">
    <source>
        <dbReference type="Pfam" id="PF01467"/>
    </source>
</evidence>
<dbReference type="SUPFAM" id="SSF52374">
    <property type="entry name" value="Nucleotidylyl transferase"/>
    <property type="match status" value="1"/>
</dbReference>
<dbReference type="PANTHER" id="PTHR10739">
    <property type="entry name" value="CYTIDYLYLTRANSFERASE"/>
    <property type="match status" value="1"/>
</dbReference>
<dbReference type="InterPro" id="IPR014729">
    <property type="entry name" value="Rossmann-like_a/b/a_fold"/>
</dbReference>
<comment type="caution">
    <text evidence="4">The sequence shown here is derived from an EMBL/GenBank/DDBJ whole genome shotgun (WGS) entry which is preliminary data.</text>
</comment>
<dbReference type="GO" id="GO:0005635">
    <property type="term" value="C:nuclear envelope"/>
    <property type="evidence" value="ECO:0007669"/>
    <property type="project" value="TreeGrafter"/>
</dbReference>
<protein>
    <recommendedName>
        <fullName evidence="1">choline-phosphate cytidylyltransferase</fullName>
        <ecNumber evidence="1">2.7.7.15</ecNumber>
    </recommendedName>
</protein>
<dbReference type="GO" id="GO:0004105">
    <property type="term" value="F:choline-phosphate cytidylyltransferase activity"/>
    <property type="evidence" value="ECO:0007669"/>
    <property type="project" value="UniProtKB-EC"/>
</dbReference>
<proteinExistence type="predicted"/>
<dbReference type="GO" id="GO:0031210">
    <property type="term" value="F:phosphatidylcholine binding"/>
    <property type="evidence" value="ECO:0007669"/>
    <property type="project" value="TreeGrafter"/>
</dbReference>
<reference evidence="4" key="1">
    <citation type="submission" date="2020-11" db="EMBL/GenBank/DDBJ databases">
        <authorList>
            <person name="Koelle M."/>
            <person name="Horta M.A.C."/>
            <person name="Nowrousian M."/>
            <person name="Ohm R.A."/>
            <person name="Benz P."/>
            <person name="Pilgard A."/>
        </authorList>
    </citation>
    <scope>NUCLEOTIDE SEQUENCE</scope>
    <source>
        <strain evidence="4">FPRL280</strain>
    </source>
</reference>